<feature type="domain" description="NADP-dependent oxidoreductase" evidence="1">
    <location>
        <begin position="3"/>
        <end position="273"/>
    </location>
</feature>
<dbReference type="InterPro" id="IPR053135">
    <property type="entry name" value="AKR2_Oxidoreductase"/>
</dbReference>
<dbReference type="KEGG" id="ahb:bsdtb5_38080"/>
<dbReference type="CDD" id="cd19097">
    <property type="entry name" value="AKR_unchar"/>
    <property type="match status" value="1"/>
</dbReference>
<dbReference type="InterPro" id="IPR020471">
    <property type="entry name" value="AKR"/>
</dbReference>
<dbReference type="InterPro" id="IPR036812">
    <property type="entry name" value="NAD(P)_OxRdtase_dom_sf"/>
</dbReference>
<accession>A0A7R7IFX1</accession>
<dbReference type="EMBL" id="AP024169">
    <property type="protein sequence ID" value="BCN32513.1"/>
    <property type="molecule type" value="Genomic_DNA"/>
</dbReference>
<dbReference type="PANTHER" id="PTHR43312:SF1">
    <property type="entry name" value="NADP-DEPENDENT OXIDOREDUCTASE DOMAIN-CONTAINING PROTEIN"/>
    <property type="match status" value="1"/>
</dbReference>
<evidence type="ECO:0000313" key="3">
    <source>
        <dbReference type="Proteomes" id="UP000595897"/>
    </source>
</evidence>
<dbReference type="Gene3D" id="3.20.20.100">
    <property type="entry name" value="NADP-dependent oxidoreductase domain"/>
    <property type="match status" value="1"/>
</dbReference>
<proteinExistence type="predicted"/>
<dbReference type="Pfam" id="PF00248">
    <property type="entry name" value="Aldo_ket_red"/>
    <property type="match status" value="1"/>
</dbReference>
<sequence length="300" mass="33907">MAKLCLGTVQFGMKYGINNTLGQPSEESSFEMLDYAIENGIDIIDTAAAYGNAEELLGKYIKLRNLSDKIKVISKLRPNILENSNIDLNTLVHQEILLSLNKLNIKQLDGYLLHTPSYINNKAIVNALVEIKKEGYVKNIGVSIYDIEDGEKAIETGVVDYIQLPFSILDQRGLSTGFLVKAKDKGITIFARSAFLQGLFMMNEECIPNHLYEVRPYLKELDALLSRNKIEKTNALLHFVLDNQFVDYLVFGVDTKEQLIQDIEVFKMNKLPSGILNELENTFQNINKSIILPSLWAKNK</sequence>
<evidence type="ECO:0000313" key="2">
    <source>
        <dbReference type="EMBL" id="BCN32513.1"/>
    </source>
</evidence>
<name>A0A7R7IFX1_9FIRM</name>
<reference evidence="2 3" key="1">
    <citation type="submission" date="2020-11" db="EMBL/GenBank/DDBJ databases">
        <title>Draft genome sequencing of a Lachnospiraceae strain isolated from anoxic soil subjected to BSD treatment.</title>
        <authorList>
            <person name="Uek A."/>
            <person name="Tonouchi A."/>
        </authorList>
    </citation>
    <scope>NUCLEOTIDE SEQUENCE [LARGE SCALE GENOMIC DNA]</scope>
    <source>
        <strain evidence="2 3">TB5</strain>
    </source>
</reference>
<dbReference type="SUPFAM" id="SSF51430">
    <property type="entry name" value="NAD(P)-linked oxidoreductase"/>
    <property type="match status" value="1"/>
</dbReference>
<dbReference type="PANTHER" id="PTHR43312">
    <property type="entry name" value="D-THREO-ALDOSE 1-DEHYDROGENASE"/>
    <property type="match status" value="1"/>
</dbReference>
<gene>
    <name evidence="2" type="ORF">bsdtb5_38080</name>
</gene>
<organism evidence="2 3">
    <name type="scientific">Anaeromicropila herbilytica</name>
    <dbReference type="NCBI Taxonomy" id="2785025"/>
    <lineage>
        <taxon>Bacteria</taxon>
        <taxon>Bacillati</taxon>
        <taxon>Bacillota</taxon>
        <taxon>Clostridia</taxon>
        <taxon>Lachnospirales</taxon>
        <taxon>Lachnospiraceae</taxon>
        <taxon>Anaeromicropila</taxon>
    </lineage>
</organism>
<dbReference type="GO" id="GO:0016491">
    <property type="term" value="F:oxidoreductase activity"/>
    <property type="evidence" value="ECO:0007669"/>
    <property type="project" value="InterPro"/>
</dbReference>
<dbReference type="Proteomes" id="UP000595897">
    <property type="component" value="Chromosome"/>
</dbReference>
<keyword evidence="3" id="KW-1185">Reference proteome</keyword>
<dbReference type="InterPro" id="IPR023210">
    <property type="entry name" value="NADP_OxRdtase_dom"/>
</dbReference>
<dbReference type="PRINTS" id="PR00069">
    <property type="entry name" value="ALDKETRDTASE"/>
</dbReference>
<dbReference type="AlphaFoldDB" id="A0A7R7IFX1"/>
<protein>
    <submittedName>
        <fullName evidence="2">Oxidoreductase</fullName>
    </submittedName>
</protein>
<dbReference type="RefSeq" id="WP_271713557.1">
    <property type="nucleotide sequence ID" value="NZ_AP024169.1"/>
</dbReference>
<evidence type="ECO:0000259" key="1">
    <source>
        <dbReference type="Pfam" id="PF00248"/>
    </source>
</evidence>